<sequence>MAALSILSTRPKSSSTRLTRSSKIFKTIIQSIQQKKGEYIVSLDLRKIPEAVADFFIICQASSHIQVKAIADFIREEVAEHCQERPYHHEGTQAMQWVLIDYVNIVVHIFLPETRKFYRLEEMWSDAPQTEHAG</sequence>
<dbReference type="AlphaFoldDB" id="A0A4R8DQB1"/>
<dbReference type="InterPro" id="IPR043519">
    <property type="entry name" value="NT_sf"/>
</dbReference>
<dbReference type="NCBIfam" id="TIGR00090">
    <property type="entry name" value="rsfS_iojap_ybeB"/>
    <property type="match status" value="1"/>
</dbReference>
<dbReference type="PANTHER" id="PTHR21043:SF0">
    <property type="entry name" value="MITOCHONDRIAL ASSEMBLY OF RIBOSOMAL LARGE SUBUNIT PROTEIN 1"/>
    <property type="match status" value="1"/>
</dbReference>
<evidence type="ECO:0000313" key="4">
    <source>
        <dbReference type="Proteomes" id="UP000294498"/>
    </source>
</evidence>
<keyword evidence="2" id="KW-0963">Cytoplasm</keyword>
<comment type="caution">
    <text evidence="3">The sequence shown here is derived from an EMBL/GenBank/DDBJ whole genome shotgun (WGS) entry which is preliminary data.</text>
</comment>
<dbReference type="SUPFAM" id="SSF81301">
    <property type="entry name" value="Nucleotidyltransferase"/>
    <property type="match status" value="1"/>
</dbReference>
<comment type="similarity">
    <text evidence="1 2">Belongs to the Iojap/RsfS family.</text>
</comment>
<dbReference type="RefSeq" id="WP_133990223.1">
    <property type="nucleotide sequence ID" value="NZ_SODV01000001.1"/>
</dbReference>
<protein>
    <recommendedName>
        <fullName evidence="2">Ribosomal silencing factor RsfS</fullName>
    </recommendedName>
</protein>
<dbReference type="HAMAP" id="MF_01477">
    <property type="entry name" value="Iojap_RsfS"/>
    <property type="match status" value="1"/>
</dbReference>
<dbReference type="InterPro" id="IPR004394">
    <property type="entry name" value="Iojap/RsfS/C7orf30"/>
</dbReference>
<dbReference type="OrthoDB" id="9793681at2"/>
<accession>A0A4R8DQB1</accession>
<reference evidence="3 4" key="1">
    <citation type="submission" date="2019-03" db="EMBL/GenBank/DDBJ databases">
        <title>Genomic Encyclopedia of Type Strains, Phase IV (KMG-IV): sequencing the most valuable type-strain genomes for metagenomic binning, comparative biology and taxonomic classification.</title>
        <authorList>
            <person name="Goeker M."/>
        </authorList>
    </citation>
    <scope>NUCLEOTIDE SEQUENCE [LARGE SCALE GENOMIC DNA]</scope>
    <source>
        <strain evidence="3 4">DSM 100059</strain>
    </source>
</reference>
<keyword evidence="2" id="KW-0810">Translation regulation</keyword>
<evidence type="ECO:0000256" key="2">
    <source>
        <dbReference type="HAMAP-Rule" id="MF_01477"/>
    </source>
</evidence>
<name>A0A4R8DQB1_9BACT</name>
<gene>
    <name evidence="2" type="primary">rsfS</name>
    <name evidence="3" type="ORF">EDB95_0496</name>
</gene>
<dbReference type="Proteomes" id="UP000294498">
    <property type="component" value="Unassembled WGS sequence"/>
</dbReference>
<dbReference type="GO" id="GO:0042256">
    <property type="term" value="P:cytosolic ribosome assembly"/>
    <property type="evidence" value="ECO:0007669"/>
    <property type="project" value="UniProtKB-UniRule"/>
</dbReference>
<comment type="function">
    <text evidence="2">Functions as a ribosomal silencing factor. Interacts with ribosomal protein uL14 (rplN), blocking formation of intersubunit bridge B8. Prevents association of the 30S and 50S ribosomal subunits and the formation of functional ribosomes, thus repressing translation.</text>
</comment>
<dbReference type="GO" id="GO:0090071">
    <property type="term" value="P:negative regulation of ribosome biogenesis"/>
    <property type="evidence" value="ECO:0007669"/>
    <property type="project" value="UniProtKB-UniRule"/>
</dbReference>
<dbReference type="EMBL" id="SODV01000001">
    <property type="protein sequence ID" value="TDW99486.1"/>
    <property type="molecule type" value="Genomic_DNA"/>
</dbReference>
<dbReference type="GO" id="GO:0005737">
    <property type="term" value="C:cytoplasm"/>
    <property type="evidence" value="ECO:0007669"/>
    <property type="project" value="UniProtKB-SubCell"/>
</dbReference>
<dbReference type="GO" id="GO:0017148">
    <property type="term" value="P:negative regulation of translation"/>
    <property type="evidence" value="ECO:0007669"/>
    <property type="project" value="UniProtKB-UniRule"/>
</dbReference>
<keyword evidence="2" id="KW-0678">Repressor</keyword>
<dbReference type="PANTHER" id="PTHR21043">
    <property type="entry name" value="IOJAP SUPERFAMILY ORTHOLOG"/>
    <property type="match status" value="1"/>
</dbReference>
<comment type="subunit">
    <text evidence="2">Interacts with ribosomal protein uL14 (rplN).</text>
</comment>
<evidence type="ECO:0000313" key="3">
    <source>
        <dbReference type="EMBL" id="TDW99486.1"/>
    </source>
</evidence>
<comment type="subcellular location">
    <subcellularLocation>
        <location evidence="2">Cytoplasm</location>
    </subcellularLocation>
</comment>
<dbReference type="Pfam" id="PF02410">
    <property type="entry name" value="RsfS"/>
    <property type="match status" value="1"/>
</dbReference>
<keyword evidence="4" id="KW-1185">Reference proteome</keyword>
<evidence type="ECO:0000256" key="1">
    <source>
        <dbReference type="ARBA" id="ARBA00010574"/>
    </source>
</evidence>
<organism evidence="3 4">
    <name type="scientific">Dinghuibacter silviterrae</name>
    <dbReference type="NCBI Taxonomy" id="1539049"/>
    <lineage>
        <taxon>Bacteria</taxon>
        <taxon>Pseudomonadati</taxon>
        <taxon>Bacteroidota</taxon>
        <taxon>Chitinophagia</taxon>
        <taxon>Chitinophagales</taxon>
        <taxon>Chitinophagaceae</taxon>
        <taxon>Dinghuibacter</taxon>
    </lineage>
</organism>
<proteinExistence type="inferred from homology"/>
<dbReference type="Gene3D" id="3.30.460.10">
    <property type="entry name" value="Beta Polymerase, domain 2"/>
    <property type="match status" value="1"/>
</dbReference>
<dbReference type="GO" id="GO:0043023">
    <property type="term" value="F:ribosomal large subunit binding"/>
    <property type="evidence" value="ECO:0007669"/>
    <property type="project" value="TreeGrafter"/>
</dbReference>